<dbReference type="NCBIfam" id="TIGR00255">
    <property type="entry name" value="YicC/YloC family endoribonuclease"/>
    <property type="match status" value="1"/>
</dbReference>
<name>A0ABS2PB52_9BACL</name>
<evidence type="ECO:0000256" key="2">
    <source>
        <dbReference type="ARBA" id="ARBA00022722"/>
    </source>
</evidence>
<evidence type="ECO:0000313" key="8">
    <source>
        <dbReference type="EMBL" id="MBM7632532.1"/>
    </source>
</evidence>
<dbReference type="PANTHER" id="PTHR30636:SF3">
    <property type="entry name" value="UPF0701 PROTEIN YICC"/>
    <property type="match status" value="1"/>
</dbReference>
<keyword evidence="4" id="KW-0378">Hydrolase</keyword>
<comment type="similarity">
    <text evidence="5">Belongs to the YicC/YloC family.</text>
</comment>
<evidence type="ECO:0000313" key="9">
    <source>
        <dbReference type="Proteomes" id="UP000741863"/>
    </source>
</evidence>
<dbReference type="InterPro" id="IPR013551">
    <property type="entry name" value="YicC-like_C"/>
</dbReference>
<feature type="domain" description="Endoribonuclease YicC-like N-terminal" evidence="6">
    <location>
        <begin position="2"/>
        <end position="155"/>
    </location>
</feature>
<evidence type="ECO:0000256" key="1">
    <source>
        <dbReference type="ARBA" id="ARBA00001968"/>
    </source>
</evidence>
<protein>
    <submittedName>
        <fullName evidence="8">Uncharacterized protein (TIGR00255 family)</fullName>
    </submittedName>
</protein>
<evidence type="ECO:0000259" key="6">
    <source>
        <dbReference type="Pfam" id="PF03755"/>
    </source>
</evidence>
<dbReference type="Pfam" id="PF08340">
    <property type="entry name" value="YicC-like_C"/>
    <property type="match status" value="1"/>
</dbReference>
<dbReference type="Pfam" id="PF03755">
    <property type="entry name" value="YicC-like_N"/>
    <property type="match status" value="1"/>
</dbReference>
<comment type="caution">
    <text evidence="8">The sequence shown here is derived from an EMBL/GenBank/DDBJ whole genome shotgun (WGS) entry which is preliminary data.</text>
</comment>
<evidence type="ECO:0000256" key="3">
    <source>
        <dbReference type="ARBA" id="ARBA00022759"/>
    </source>
</evidence>
<evidence type="ECO:0000256" key="5">
    <source>
        <dbReference type="ARBA" id="ARBA00035648"/>
    </source>
</evidence>
<dbReference type="RefSeq" id="WP_204696839.1">
    <property type="nucleotide sequence ID" value="NZ_JAFBEC010000004.1"/>
</dbReference>
<evidence type="ECO:0000256" key="4">
    <source>
        <dbReference type="ARBA" id="ARBA00022801"/>
    </source>
</evidence>
<keyword evidence="9" id="KW-1185">Reference proteome</keyword>
<dbReference type="EMBL" id="JAFBEC010000004">
    <property type="protein sequence ID" value="MBM7632532.1"/>
    <property type="molecule type" value="Genomic_DNA"/>
</dbReference>
<accession>A0ABS2PB52</accession>
<keyword evidence="2" id="KW-0540">Nuclease</keyword>
<dbReference type="InterPro" id="IPR013527">
    <property type="entry name" value="YicC-like_N"/>
</dbReference>
<comment type="cofactor">
    <cofactor evidence="1">
        <name>a divalent metal cation</name>
        <dbReference type="ChEBI" id="CHEBI:60240"/>
    </cofactor>
</comment>
<sequence length="292" mass="34232">MVNSMTGFGRAEQTFIGGKLLVEMRTVNHRFLDVHMQLPTSLRHIEQDLLKLIKSRVNRGKFDLKVEIEENRGRLQKLQVNETLYDDYIKTMRRFMKTENVEQKISLDSSLIDLGIIEVVDDESTTNGLEELVLNTSKDALVQLLSMRETEGEYLYGDVYERLLELEQMELKIKGYVPEVETMYRERLESKLSESYRLLDEHDERLHQEIAFLLDKSDITEELTRLHSHRLQFLQTLTEKPPMGRKLEFILQEMNREINTIGSKANHAEISKSVVSFKAELEKLREQAQNIE</sequence>
<organism evidence="8 9">
    <name type="scientific">Geomicrobium sediminis</name>
    <dbReference type="NCBI Taxonomy" id="1347788"/>
    <lineage>
        <taxon>Bacteria</taxon>
        <taxon>Bacillati</taxon>
        <taxon>Bacillota</taxon>
        <taxon>Bacilli</taxon>
        <taxon>Bacillales</taxon>
        <taxon>Geomicrobium</taxon>
    </lineage>
</organism>
<proteinExistence type="inferred from homology"/>
<feature type="domain" description="Endoribonuclease YicC-like C-terminal" evidence="7">
    <location>
        <begin position="175"/>
        <end position="292"/>
    </location>
</feature>
<dbReference type="InterPro" id="IPR005229">
    <property type="entry name" value="YicC/YloC-like"/>
</dbReference>
<reference evidence="8 9" key="1">
    <citation type="submission" date="2021-01" db="EMBL/GenBank/DDBJ databases">
        <title>Genomic Encyclopedia of Type Strains, Phase IV (KMG-IV): sequencing the most valuable type-strain genomes for metagenomic binning, comparative biology and taxonomic classification.</title>
        <authorList>
            <person name="Goeker M."/>
        </authorList>
    </citation>
    <scope>NUCLEOTIDE SEQUENCE [LARGE SCALE GENOMIC DNA]</scope>
    <source>
        <strain evidence="8 9">DSM 25540</strain>
    </source>
</reference>
<dbReference type="Proteomes" id="UP000741863">
    <property type="component" value="Unassembled WGS sequence"/>
</dbReference>
<gene>
    <name evidence="8" type="ORF">JOD17_001626</name>
</gene>
<dbReference type="PANTHER" id="PTHR30636">
    <property type="entry name" value="UPF0701 PROTEIN YICC"/>
    <property type="match status" value="1"/>
</dbReference>
<keyword evidence="3" id="KW-0255">Endonuclease</keyword>
<evidence type="ECO:0000259" key="7">
    <source>
        <dbReference type="Pfam" id="PF08340"/>
    </source>
</evidence>